<dbReference type="FunFam" id="3.40.50.300:FF:000608">
    <property type="entry name" value="Mov10 RISC complex RNA helicase"/>
    <property type="match status" value="1"/>
</dbReference>
<dbReference type="InterPro" id="IPR027417">
    <property type="entry name" value="P-loop_NTPase"/>
</dbReference>
<proteinExistence type="inferred from homology"/>
<reference evidence="16 17" key="1">
    <citation type="journal article" date="2015" name="Sci. Rep.">
        <title>Chromosome-level genome map provides insights into diverse defense mechanisms in the medicinal fungus Ganoderma sinense.</title>
        <authorList>
            <person name="Zhu Y."/>
            <person name="Xu J."/>
            <person name="Sun C."/>
            <person name="Zhou S."/>
            <person name="Xu H."/>
            <person name="Nelson D.R."/>
            <person name="Qian J."/>
            <person name="Song J."/>
            <person name="Luo H."/>
            <person name="Xiang L."/>
            <person name="Li Y."/>
            <person name="Xu Z."/>
            <person name="Ji A."/>
            <person name="Wang L."/>
            <person name="Lu S."/>
            <person name="Hayward A."/>
            <person name="Sun W."/>
            <person name="Li X."/>
            <person name="Schwartz D.C."/>
            <person name="Wang Y."/>
            <person name="Chen S."/>
        </authorList>
    </citation>
    <scope>NUCLEOTIDE SEQUENCE [LARGE SCALE GENOMIC DNA]</scope>
    <source>
        <strain evidence="16 17">ZZ0214-1</strain>
    </source>
</reference>
<dbReference type="GO" id="GO:0032574">
    <property type="term" value="F:5'-3' RNA helicase activity"/>
    <property type="evidence" value="ECO:0007669"/>
    <property type="project" value="InterPro"/>
</dbReference>
<dbReference type="GO" id="GO:0036464">
    <property type="term" value="C:cytoplasmic ribonucleoprotein granule"/>
    <property type="evidence" value="ECO:0007669"/>
    <property type="project" value="UniProtKB-SubCell"/>
</dbReference>
<evidence type="ECO:0000256" key="1">
    <source>
        <dbReference type="ARBA" id="ARBA00004331"/>
    </source>
</evidence>
<name>A0A2G8S2R6_9APHY</name>
<evidence type="ECO:0000259" key="14">
    <source>
        <dbReference type="Pfam" id="PF13087"/>
    </source>
</evidence>
<evidence type="ECO:0000256" key="10">
    <source>
        <dbReference type="ARBA" id="ARBA00023158"/>
    </source>
</evidence>
<evidence type="ECO:0000259" key="15">
    <source>
        <dbReference type="Pfam" id="PF21634"/>
    </source>
</evidence>
<evidence type="ECO:0000256" key="5">
    <source>
        <dbReference type="ARBA" id="ARBA00022741"/>
    </source>
</evidence>
<keyword evidence="8" id="KW-0067">ATP-binding</keyword>
<feature type="region of interest" description="Disordered" evidence="12">
    <location>
        <begin position="940"/>
        <end position="966"/>
    </location>
</feature>
<keyword evidence="9" id="KW-0694">RNA-binding</keyword>
<keyword evidence="7" id="KW-0347">Helicase</keyword>
<dbReference type="GO" id="GO:0016787">
    <property type="term" value="F:hydrolase activity"/>
    <property type="evidence" value="ECO:0007669"/>
    <property type="project" value="UniProtKB-KW"/>
</dbReference>
<feature type="domain" description="DNA2/NAM7 helicase helicase" evidence="13">
    <location>
        <begin position="475"/>
        <end position="544"/>
    </location>
</feature>
<dbReference type="GO" id="GO:0003723">
    <property type="term" value="F:RNA binding"/>
    <property type="evidence" value="ECO:0007669"/>
    <property type="project" value="UniProtKB-KW"/>
</dbReference>
<dbReference type="STRING" id="1077348.A0A2G8S2R6"/>
<organism evidence="16 17">
    <name type="scientific">Ganoderma sinense ZZ0214-1</name>
    <dbReference type="NCBI Taxonomy" id="1077348"/>
    <lineage>
        <taxon>Eukaryota</taxon>
        <taxon>Fungi</taxon>
        <taxon>Dikarya</taxon>
        <taxon>Basidiomycota</taxon>
        <taxon>Agaricomycotina</taxon>
        <taxon>Agaricomycetes</taxon>
        <taxon>Polyporales</taxon>
        <taxon>Polyporaceae</taxon>
        <taxon>Ganoderma</taxon>
    </lineage>
</organism>
<evidence type="ECO:0000256" key="3">
    <source>
        <dbReference type="ARBA" id="ARBA00012552"/>
    </source>
</evidence>
<dbReference type="EC" id="3.6.4.13" evidence="3"/>
<dbReference type="Pfam" id="PF13087">
    <property type="entry name" value="AAA_12"/>
    <property type="match status" value="1"/>
</dbReference>
<dbReference type="Proteomes" id="UP000230002">
    <property type="component" value="Unassembled WGS sequence"/>
</dbReference>
<evidence type="ECO:0000256" key="2">
    <source>
        <dbReference type="ARBA" id="ARBA00005601"/>
    </source>
</evidence>
<dbReference type="PANTHER" id="PTHR45418">
    <property type="entry name" value="CANCER/TESTIS ANTIGEN 55"/>
    <property type="match status" value="1"/>
</dbReference>
<dbReference type="InterPro" id="IPR049080">
    <property type="entry name" value="MOV-10-like_beta-barrel"/>
</dbReference>
<dbReference type="OrthoDB" id="6513042at2759"/>
<keyword evidence="17" id="KW-1185">Reference proteome</keyword>
<dbReference type="CDD" id="cd18038">
    <property type="entry name" value="DEXXQc_Helz-like"/>
    <property type="match status" value="1"/>
</dbReference>
<dbReference type="PANTHER" id="PTHR45418:SF1">
    <property type="entry name" value="CANCER_TESTIS ANTIGEN 55"/>
    <property type="match status" value="1"/>
</dbReference>
<dbReference type="Pfam" id="PF13086">
    <property type="entry name" value="AAA_11"/>
    <property type="match status" value="2"/>
</dbReference>
<keyword evidence="4" id="KW-0963">Cytoplasm</keyword>
<comment type="subcellular location">
    <subcellularLocation>
        <location evidence="1">Cytoplasm</location>
        <location evidence="1">Cytoplasmic ribonucleoprotein granule</location>
    </subcellularLocation>
</comment>
<dbReference type="SUPFAM" id="SSF52540">
    <property type="entry name" value="P-loop containing nucleoside triphosphate hydrolases"/>
    <property type="match status" value="1"/>
</dbReference>
<feature type="domain" description="DNA2/NAM7 helicase-like C-terminal" evidence="14">
    <location>
        <begin position="668"/>
        <end position="876"/>
    </location>
</feature>
<keyword evidence="10" id="KW-0943">RNA-mediated gene silencing</keyword>
<comment type="catalytic activity">
    <reaction evidence="11">
        <text>ATP + H2O = ADP + phosphate + H(+)</text>
        <dbReference type="Rhea" id="RHEA:13065"/>
        <dbReference type="ChEBI" id="CHEBI:15377"/>
        <dbReference type="ChEBI" id="CHEBI:15378"/>
        <dbReference type="ChEBI" id="CHEBI:30616"/>
        <dbReference type="ChEBI" id="CHEBI:43474"/>
        <dbReference type="ChEBI" id="CHEBI:456216"/>
        <dbReference type="EC" id="3.6.4.13"/>
    </reaction>
</comment>
<evidence type="ECO:0000313" key="17">
    <source>
        <dbReference type="Proteomes" id="UP000230002"/>
    </source>
</evidence>
<accession>A0A2G8S2R6</accession>
<sequence>MSLISSNYCPNVLYGGGCNDSSCLGNHDVCLCELCVLICSPASNFASHIRSWKHLENASKAAPPSRVISGELIRCPPCSVTVSSTQWGTHITGDSHRRHQELASLRAAYELAESDKQGVRVSHFDAGVDFGAIDVDQAAAGRRFEVTLSSDKHVTLVRTWVRARISNHAGLFKALCRANTALTPGSEVSIPILFRHGGRGRYEARLEFTFQGLSGREFVIARRLLALVGEAADREVLKSVTPYIRSRRVRWDENTDVLAGDLPPRMIRPIKWARDLLPFNIPSALAEVLQSGTHPEILLRLSQEYLTDPLSLENYQSFFPVLLWIEESRMVDDLRMYDMRDVQFEPDGRLYSLHIYGLAEGRPSVTIGISKQSPGDVILVQEGGGGRTFKGIVHDIRQEDVRISFHPDFPGASRTYNVRFQLNRTPLRRMHQAIVATIKSPRRLLFPEAGDEGLESPVAGTDSRLQLFNTSIGGNAPQLAAVESILQLRPGCAPFVLFGPPGTGKTVTLVETILQLLHEQPDARILACAPSNSAADIIAERLVKQGLSPEELFRCNAATRNPASVPQELLQYIYRPGNMYALPTMDKLQHFRVIVSTCTNSSFAYNIGMPLGHFTHIFVDEAGQASEPEMLVAIKPLLAQNTRVILSGDPKQLGPVIRSSMAREFGLEKSFLERLMDRPLYSSEDGRGRSFVKLVKNYRSHEAILRYPNEKFYDGELEVCGSVGTINTFLRSPQLVSPEFPVVFHAISGQNEREASSPSWFNKEEVLQVKAYIVALLQDRQFPLLPEDIGVITPYHAQVRKIRHLLQLAKLSDVKVGSVEEFQGQERKVILVSTVRSSGDMLAYDAKFALGFLSNARRFNVAMTRAKALLIVVGDAPILSVDPLWRAFMNYIHTNNGWRGDAPTWDVNAAVLEGADYVDELREAIAADMNAVMAQLPPEEDMEAEANVEREAVSGSWESGGGDNDW</sequence>
<dbReference type="Pfam" id="PF21634">
    <property type="entry name" value="MOV-10_beta-barrel"/>
    <property type="match status" value="1"/>
</dbReference>
<dbReference type="InterPro" id="IPR047187">
    <property type="entry name" value="SF1_C_Upf1"/>
</dbReference>
<evidence type="ECO:0000256" key="7">
    <source>
        <dbReference type="ARBA" id="ARBA00022806"/>
    </source>
</evidence>
<comment type="caution">
    <text evidence="16">The sequence shown here is derived from an EMBL/GenBank/DDBJ whole genome shotgun (WGS) entry which is preliminary data.</text>
</comment>
<keyword evidence="5" id="KW-0547">Nucleotide-binding</keyword>
<evidence type="ECO:0000313" key="16">
    <source>
        <dbReference type="EMBL" id="PIL27838.1"/>
    </source>
</evidence>
<evidence type="ECO:0000256" key="6">
    <source>
        <dbReference type="ARBA" id="ARBA00022801"/>
    </source>
</evidence>
<dbReference type="GO" id="GO:0005524">
    <property type="term" value="F:ATP binding"/>
    <property type="evidence" value="ECO:0007669"/>
    <property type="project" value="UniProtKB-KW"/>
</dbReference>
<evidence type="ECO:0000256" key="4">
    <source>
        <dbReference type="ARBA" id="ARBA00022490"/>
    </source>
</evidence>
<dbReference type="EMBL" id="AYKW01000034">
    <property type="protein sequence ID" value="PIL27838.1"/>
    <property type="molecule type" value="Genomic_DNA"/>
</dbReference>
<evidence type="ECO:0000256" key="11">
    <source>
        <dbReference type="ARBA" id="ARBA00047984"/>
    </source>
</evidence>
<dbReference type="Gene3D" id="3.40.50.300">
    <property type="entry name" value="P-loop containing nucleotide triphosphate hydrolases"/>
    <property type="match status" value="2"/>
</dbReference>
<feature type="domain" description="Helicase MOV-10-like beta-barrel" evidence="15">
    <location>
        <begin position="337"/>
        <end position="420"/>
    </location>
</feature>
<dbReference type="InterPro" id="IPR041677">
    <property type="entry name" value="DNA2/NAM7_AAA_11"/>
</dbReference>
<dbReference type="CDD" id="cd18808">
    <property type="entry name" value="SF1_C_Upf1"/>
    <property type="match status" value="1"/>
</dbReference>
<evidence type="ECO:0000256" key="8">
    <source>
        <dbReference type="ARBA" id="ARBA00022840"/>
    </source>
</evidence>
<dbReference type="AlphaFoldDB" id="A0A2G8S2R6"/>
<evidence type="ECO:0000256" key="9">
    <source>
        <dbReference type="ARBA" id="ARBA00022884"/>
    </source>
</evidence>
<gene>
    <name evidence="16" type="ORF">GSI_10992</name>
</gene>
<evidence type="ECO:0000259" key="13">
    <source>
        <dbReference type="Pfam" id="PF13086"/>
    </source>
</evidence>
<keyword evidence="6" id="KW-0378">Hydrolase</keyword>
<dbReference type="GO" id="GO:0031047">
    <property type="term" value="P:regulatory ncRNA-mediated gene silencing"/>
    <property type="evidence" value="ECO:0007669"/>
    <property type="project" value="UniProtKB-KW"/>
</dbReference>
<protein>
    <recommendedName>
        <fullName evidence="3">RNA helicase</fullName>
        <ecNumber evidence="3">3.6.4.13</ecNumber>
    </recommendedName>
</protein>
<comment type="similarity">
    <text evidence="2">Belongs to the DNA2/NAM7 helicase family. SDE3 subfamily.</text>
</comment>
<feature type="domain" description="DNA2/NAM7 helicase helicase" evidence="13">
    <location>
        <begin position="588"/>
        <end position="659"/>
    </location>
</feature>
<dbReference type="InterPro" id="IPR026122">
    <property type="entry name" value="MOV-10/SDE3_DEXXQ/H-box"/>
</dbReference>
<evidence type="ECO:0000256" key="12">
    <source>
        <dbReference type="SAM" id="MobiDB-lite"/>
    </source>
</evidence>
<dbReference type="InterPro" id="IPR041679">
    <property type="entry name" value="DNA2/NAM7-like_C"/>
</dbReference>